<evidence type="ECO:0000313" key="2">
    <source>
        <dbReference type="Proteomes" id="UP001164250"/>
    </source>
</evidence>
<proteinExistence type="predicted"/>
<sequence length="442" mass="49254">MAQVSLSSVQLIDRNGCFNVAGLDHFVRATELANHGVSYTVVAVMGPQSSGKSTLLNHLFGTKFIEMDASEGRSQTTQGIWIEKCAGIMPFTIAMDLEGTDGSERGEDDTAFEKQSALFALAIADVVLINMWCHDIGREHAANKPLLKTVFQVMMRLFGPRKTTLLFVIRDKTKTSLEKLDPILRRDIEKIWDAVPKPEAHKSTPLSEFFNVEVIALSSYEEKEEQFKEQVAELRERFFHSISPGGLAGDRRGVVPASGFSLSAKRIWKDIKENKDLDLPAHKVMVATVRCEEIANEKLHSLFANEVLFTFISLAGITGLIRTLFVSQYLVDLLQGWLALEADIQVHPVPEFRKRLDAVLDTCLSEYDRETIYFDDDVRTVKRQYLQSKALEEAYKRVPNWPAPTPAPAPPLAPARASIWSNLPAAVSVAVSVAGFVVNYLS</sequence>
<gene>
    <name evidence="1" type="ORF">Patl1_11817</name>
</gene>
<dbReference type="Proteomes" id="UP001164250">
    <property type="component" value="Chromosome 12"/>
</dbReference>
<evidence type="ECO:0000313" key="1">
    <source>
        <dbReference type="EMBL" id="KAJ0082112.1"/>
    </source>
</evidence>
<protein>
    <submittedName>
        <fullName evidence="1">Uncharacterized protein</fullName>
    </submittedName>
</protein>
<organism evidence="1 2">
    <name type="scientific">Pistacia atlantica</name>
    <dbReference type="NCBI Taxonomy" id="434234"/>
    <lineage>
        <taxon>Eukaryota</taxon>
        <taxon>Viridiplantae</taxon>
        <taxon>Streptophyta</taxon>
        <taxon>Embryophyta</taxon>
        <taxon>Tracheophyta</taxon>
        <taxon>Spermatophyta</taxon>
        <taxon>Magnoliopsida</taxon>
        <taxon>eudicotyledons</taxon>
        <taxon>Gunneridae</taxon>
        <taxon>Pentapetalae</taxon>
        <taxon>rosids</taxon>
        <taxon>malvids</taxon>
        <taxon>Sapindales</taxon>
        <taxon>Anacardiaceae</taxon>
        <taxon>Pistacia</taxon>
    </lineage>
</organism>
<accession>A0ACC1A4Z2</accession>
<keyword evidence="2" id="KW-1185">Reference proteome</keyword>
<comment type="caution">
    <text evidence="1">The sequence shown here is derived from an EMBL/GenBank/DDBJ whole genome shotgun (WGS) entry which is preliminary data.</text>
</comment>
<reference evidence="2" key="1">
    <citation type="journal article" date="2023" name="G3 (Bethesda)">
        <title>Genome assembly and association tests identify interacting loci associated with vigor, precocity, and sex in interspecific pistachio rootstocks.</title>
        <authorList>
            <person name="Palmer W."/>
            <person name="Jacygrad E."/>
            <person name="Sagayaradj S."/>
            <person name="Cavanaugh K."/>
            <person name="Han R."/>
            <person name="Bertier L."/>
            <person name="Beede B."/>
            <person name="Kafkas S."/>
            <person name="Golino D."/>
            <person name="Preece J."/>
            <person name="Michelmore R."/>
        </authorList>
    </citation>
    <scope>NUCLEOTIDE SEQUENCE [LARGE SCALE GENOMIC DNA]</scope>
</reference>
<dbReference type="EMBL" id="CM047908">
    <property type="protein sequence ID" value="KAJ0082112.1"/>
    <property type="molecule type" value="Genomic_DNA"/>
</dbReference>
<name>A0ACC1A4Z2_9ROSI</name>